<gene>
    <name evidence="1" type="ORF">QQS35_14890</name>
</gene>
<name>A0ABT7L785_9BACI</name>
<evidence type="ECO:0000313" key="2">
    <source>
        <dbReference type="Proteomes" id="UP001235343"/>
    </source>
</evidence>
<accession>A0ABT7L785</accession>
<dbReference type="EMBL" id="JASTZU010000044">
    <property type="protein sequence ID" value="MDL4841724.1"/>
    <property type="molecule type" value="Genomic_DNA"/>
</dbReference>
<proteinExistence type="predicted"/>
<dbReference type="RefSeq" id="WP_285933012.1">
    <property type="nucleotide sequence ID" value="NZ_JASTZU010000044.1"/>
</dbReference>
<protein>
    <submittedName>
        <fullName evidence="1">Uncharacterized protein</fullName>
    </submittedName>
</protein>
<sequence>MFFNGYGITEHTETVNNETEKEYHEDFVSVQDYNGEGYDLKNGEETDRIAEANRDQVEEAVIKFFIEKYKKDNYEKLLHMW</sequence>
<evidence type="ECO:0000313" key="1">
    <source>
        <dbReference type="EMBL" id="MDL4841724.1"/>
    </source>
</evidence>
<comment type="caution">
    <text evidence="1">The sequence shown here is derived from an EMBL/GenBank/DDBJ whole genome shotgun (WGS) entry which is preliminary data.</text>
</comment>
<keyword evidence="2" id="KW-1185">Reference proteome</keyword>
<organism evidence="1 2">
    <name type="scientific">Aquibacillus rhizosphaerae</name>
    <dbReference type="NCBI Taxonomy" id="3051431"/>
    <lineage>
        <taxon>Bacteria</taxon>
        <taxon>Bacillati</taxon>
        <taxon>Bacillota</taxon>
        <taxon>Bacilli</taxon>
        <taxon>Bacillales</taxon>
        <taxon>Bacillaceae</taxon>
        <taxon>Aquibacillus</taxon>
    </lineage>
</organism>
<dbReference type="Proteomes" id="UP001235343">
    <property type="component" value="Unassembled WGS sequence"/>
</dbReference>
<reference evidence="1 2" key="1">
    <citation type="submission" date="2023-06" db="EMBL/GenBank/DDBJ databases">
        <title>Aquibacillus rhizosphaerae LR5S19.</title>
        <authorList>
            <person name="Sun J.-Q."/>
        </authorList>
    </citation>
    <scope>NUCLEOTIDE SEQUENCE [LARGE SCALE GENOMIC DNA]</scope>
    <source>
        <strain evidence="1 2">LR5S19</strain>
    </source>
</reference>